<proteinExistence type="predicted"/>
<name>A0ACC0ZU29_9ROSI</name>
<organism evidence="1 2">
    <name type="scientific">Pistacia atlantica</name>
    <dbReference type="NCBI Taxonomy" id="434234"/>
    <lineage>
        <taxon>Eukaryota</taxon>
        <taxon>Viridiplantae</taxon>
        <taxon>Streptophyta</taxon>
        <taxon>Embryophyta</taxon>
        <taxon>Tracheophyta</taxon>
        <taxon>Spermatophyta</taxon>
        <taxon>Magnoliopsida</taxon>
        <taxon>eudicotyledons</taxon>
        <taxon>Gunneridae</taxon>
        <taxon>Pentapetalae</taxon>
        <taxon>rosids</taxon>
        <taxon>malvids</taxon>
        <taxon>Sapindales</taxon>
        <taxon>Anacardiaceae</taxon>
        <taxon>Pistacia</taxon>
    </lineage>
</organism>
<dbReference type="EMBL" id="CM047910">
    <property type="protein sequence ID" value="KAJ0075168.1"/>
    <property type="molecule type" value="Genomic_DNA"/>
</dbReference>
<accession>A0ACC0ZU29</accession>
<evidence type="ECO:0000313" key="2">
    <source>
        <dbReference type="Proteomes" id="UP001164250"/>
    </source>
</evidence>
<keyword evidence="2" id="KW-1185">Reference proteome</keyword>
<gene>
    <name evidence="1" type="ORF">Patl1_34402</name>
</gene>
<sequence length="356" mass="39666">MDLIPDLPYDIALQCLLRLSYKQFRTVSSVCKTWNHQIHLPEFRRQRKAGCHSQKLVVMTQAKVDPNINSGFVKRLASPVYRVSVLEVGSGRWSELPPIPGFSSSGLPLFCQVAASGSDLVVIGGLDPVTWEVSGSVFVFDFLSATWRRGADMPGLQRSFFGCASDGDRTVYVAGGHDSEKNALRSAMAYDVERDEWAHLPDMTKERDECKGVFQHGKFHVIGGYSTNAQGRFERNAEAFDVEQFQWGRVQENFLKSATCPRTCAGGDDEDLFMCHEGVVLALKGETWQAVTKLPAEVSDVAYVTTWQGKLLVIGCARFGEPHIAYVLDLKSYKWTSMETPKEFSGHVQSGCYLEI</sequence>
<protein>
    <submittedName>
        <fullName evidence="1">Uncharacterized protein</fullName>
    </submittedName>
</protein>
<comment type="caution">
    <text evidence="1">The sequence shown here is derived from an EMBL/GenBank/DDBJ whole genome shotgun (WGS) entry which is preliminary data.</text>
</comment>
<dbReference type="Proteomes" id="UP001164250">
    <property type="component" value="Chromosome 15"/>
</dbReference>
<evidence type="ECO:0000313" key="1">
    <source>
        <dbReference type="EMBL" id="KAJ0075168.1"/>
    </source>
</evidence>
<reference evidence="2" key="1">
    <citation type="journal article" date="2023" name="G3 (Bethesda)">
        <title>Genome assembly and association tests identify interacting loci associated with vigor, precocity, and sex in interspecific pistachio rootstocks.</title>
        <authorList>
            <person name="Palmer W."/>
            <person name="Jacygrad E."/>
            <person name="Sagayaradj S."/>
            <person name="Cavanaugh K."/>
            <person name="Han R."/>
            <person name="Bertier L."/>
            <person name="Beede B."/>
            <person name="Kafkas S."/>
            <person name="Golino D."/>
            <person name="Preece J."/>
            <person name="Michelmore R."/>
        </authorList>
    </citation>
    <scope>NUCLEOTIDE SEQUENCE [LARGE SCALE GENOMIC DNA]</scope>
</reference>